<dbReference type="Proteomes" id="UP001319921">
    <property type="component" value="Chromosome"/>
</dbReference>
<accession>A0AAQ4CQM4</accession>
<keyword evidence="1" id="KW-0812">Transmembrane</keyword>
<organism evidence="2 3">
    <name type="scientific">Saccharolobus caldissimus</name>
    <dbReference type="NCBI Taxonomy" id="1702097"/>
    <lineage>
        <taxon>Archaea</taxon>
        <taxon>Thermoproteota</taxon>
        <taxon>Thermoprotei</taxon>
        <taxon>Sulfolobales</taxon>
        <taxon>Sulfolobaceae</taxon>
        <taxon>Saccharolobus</taxon>
    </lineage>
</organism>
<evidence type="ECO:0000256" key="1">
    <source>
        <dbReference type="SAM" id="Phobius"/>
    </source>
</evidence>
<dbReference type="EMBL" id="AP025226">
    <property type="protein sequence ID" value="BDB98105.1"/>
    <property type="molecule type" value="Genomic_DNA"/>
</dbReference>
<protein>
    <submittedName>
        <fullName evidence="2">Uncharacterized protein</fullName>
    </submittedName>
</protein>
<dbReference type="GeneID" id="68865864"/>
<proteinExistence type="predicted"/>
<dbReference type="KEGG" id="scas:SACC_11220"/>
<reference evidence="2 3" key="1">
    <citation type="journal article" date="2022" name="Microbiol. Resour. Announc.">
        <title>Complete Genome Sequence of the Hyperthermophilic and Acidophilic Archaeon Saccharolobus caldissimus Strain HS-3T.</title>
        <authorList>
            <person name="Sakai H.D."/>
            <person name="Kurosawa N."/>
        </authorList>
    </citation>
    <scope>NUCLEOTIDE SEQUENCE [LARGE SCALE GENOMIC DNA]</scope>
    <source>
        <strain evidence="2 3">JCM32116</strain>
    </source>
</reference>
<keyword evidence="3" id="KW-1185">Reference proteome</keyword>
<name>A0AAQ4CQM4_9CREN</name>
<dbReference type="AlphaFoldDB" id="A0AAQ4CQM4"/>
<evidence type="ECO:0000313" key="2">
    <source>
        <dbReference type="EMBL" id="BDB98105.1"/>
    </source>
</evidence>
<feature type="transmembrane region" description="Helical" evidence="1">
    <location>
        <begin position="171"/>
        <end position="187"/>
    </location>
</feature>
<feature type="transmembrane region" description="Helical" evidence="1">
    <location>
        <begin position="118"/>
        <end position="136"/>
    </location>
</feature>
<dbReference type="RefSeq" id="WP_229572039.1">
    <property type="nucleotide sequence ID" value="NZ_AP025226.1"/>
</dbReference>
<sequence>MIFQYSNGSIYSQNLLLCKVVKERSTIKVEGSYNVIIRRKGFSKYEILQYNSKVGEINRLNLTYGTYTFYISRPQLVAFIRGYQDSLKIFTSGNVEVGEIKRTQNGLEGYLNDFYDPYVMIIYLALMSLYATITPYPNYRPKVSRYRGIWFIIPFVLIFVYLLPFPFYIDLAIYIILLAIFYYFLVLRR</sequence>
<keyword evidence="1" id="KW-0472">Membrane</keyword>
<keyword evidence="1" id="KW-1133">Transmembrane helix</keyword>
<feature type="transmembrane region" description="Helical" evidence="1">
    <location>
        <begin position="148"/>
        <end position="165"/>
    </location>
</feature>
<gene>
    <name evidence="2" type="ORF">SACC_11220</name>
</gene>
<evidence type="ECO:0000313" key="3">
    <source>
        <dbReference type="Proteomes" id="UP001319921"/>
    </source>
</evidence>